<keyword evidence="4" id="KW-1185">Reference proteome</keyword>
<organism evidence="3 4">
    <name type="scientific">Roseomonas elaeocarpi</name>
    <dbReference type="NCBI Taxonomy" id="907779"/>
    <lineage>
        <taxon>Bacteria</taxon>
        <taxon>Pseudomonadati</taxon>
        <taxon>Pseudomonadota</taxon>
        <taxon>Alphaproteobacteria</taxon>
        <taxon>Acetobacterales</taxon>
        <taxon>Roseomonadaceae</taxon>
        <taxon>Roseomonas</taxon>
    </lineage>
</organism>
<dbReference type="SUPFAM" id="SSF52172">
    <property type="entry name" value="CheY-like"/>
    <property type="match status" value="1"/>
</dbReference>
<evidence type="ECO:0000256" key="1">
    <source>
        <dbReference type="PROSITE-ProRule" id="PRU00169"/>
    </source>
</evidence>
<dbReference type="EMBL" id="JBHLUN010000007">
    <property type="protein sequence ID" value="MFC0408826.1"/>
    <property type="molecule type" value="Genomic_DNA"/>
</dbReference>
<dbReference type="SMART" id="SM00448">
    <property type="entry name" value="REC"/>
    <property type="match status" value="1"/>
</dbReference>
<name>A0ABV6JWX4_9PROT</name>
<feature type="modified residue" description="4-aspartylphosphate" evidence="1">
    <location>
        <position position="65"/>
    </location>
</feature>
<comment type="caution">
    <text evidence="3">The sequence shown here is derived from an EMBL/GenBank/DDBJ whole genome shotgun (WGS) entry which is preliminary data.</text>
</comment>
<evidence type="ECO:0000313" key="4">
    <source>
        <dbReference type="Proteomes" id="UP001589865"/>
    </source>
</evidence>
<proteinExistence type="predicted"/>
<evidence type="ECO:0000313" key="3">
    <source>
        <dbReference type="EMBL" id="MFC0408826.1"/>
    </source>
</evidence>
<reference evidence="3 4" key="1">
    <citation type="submission" date="2024-09" db="EMBL/GenBank/DDBJ databases">
        <authorList>
            <person name="Sun Q."/>
            <person name="Mori K."/>
        </authorList>
    </citation>
    <scope>NUCLEOTIDE SEQUENCE [LARGE SCALE GENOMIC DNA]</scope>
    <source>
        <strain evidence="3 4">TBRC 5777</strain>
    </source>
</reference>
<dbReference type="RefSeq" id="WP_377044574.1">
    <property type="nucleotide sequence ID" value="NZ_JBHLUN010000007.1"/>
</dbReference>
<feature type="domain" description="Response regulatory" evidence="2">
    <location>
        <begin position="14"/>
        <end position="125"/>
    </location>
</feature>
<dbReference type="InterPro" id="IPR011006">
    <property type="entry name" value="CheY-like_superfamily"/>
</dbReference>
<dbReference type="Gene3D" id="3.40.50.2300">
    <property type="match status" value="1"/>
</dbReference>
<evidence type="ECO:0000259" key="2">
    <source>
        <dbReference type="PROSITE" id="PS50110"/>
    </source>
</evidence>
<protein>
    <submittedName>
        <fullName evidence="3">Response regulator</fullName>
    </submittedName>
</protein>
<dbReference type="Pfam" id="PF00072">
    <property type="entry name" value="Response_reg"/>
    <property type="match status" value="1"/>
</dbReference>
<keyword evidence="1" id="KW-0597">Phosphoprotein</keyword>
<sequence>MSGTAELAVLHDRRILVVEDEYMLADEVAEILGNAGVEVLGPAANIESALHLVAEHDWIDGALLDVNLQGEMVWPLIDALMVRNVPVVLVTGYDADVIPRPYADLPRHEKPATARDFVQTLARMMTPS</sequence>
<dbReference type="PROSITE" id="PS50110">
    <property type="entry name" value="RESPONSE_REGULATORY"/>
    <property type="match status" value="1"/>
</dbReference>
<gene>
    <name evidence="3" type="ORF">ACFFGY_11230</name>
</gene>
<dbReference type="InterPro" id="IPR001789">
    <property type="entry name" value="Sig_transdc_resp-reg_receiver"/>
</dbReference>
<dbReference type="Proteomes" id="UP001589865">
    <property type="component" value="Unassembled WGS sequence"/>
</dbReference>
<accession>A0ABV6JWX4</accession>